<reference evidence="2" key="1">
    <citation type="journal article" date="2021" name="PeerJ">
        <title>Extensive microbial diversity within the chicken gut microbiome revealed by metagenomics and culture.</title>
        <authorList>
            <person name="Gilroy R."/>
            <person name="Ravi A."/>
            <person name="Getino M."/>
            <person name="Pursley I."/>
            <person name="Horton D.L."/>
            <person name="Alikhan N.F."/>
            <person name="Baker D."/>
            <person name="Gharbi K."/>
            <person name="Hall N."/>
            <person name="Watson M."/>
            <person name="Adriaenssens E.M."/>
            <person name="Foster-Nyarko E."/>
            <person name="Jarju S."/>
            <person name="Secka A."/>
            <person name="Antonio M."/>
            <person name="Oren A."/>
            <person name="Chaudhuri R.R."/>
            <person name="La Ragione R."/>
            <person name="Hildebrand F."/>
            <person name="Pallen M.J."/>
        </authorList>
    </citation>
    <scope>NUCLEOTIDE SEQUENCE</scope>
    <source>
        <strain evidence="2">CHK187-11901</strain>
    </source>
</reference>
<feature type="transmembrane region" description="Helical" evidence="1">
    <location>
        <begin position="12"/>
        <end position="30"/>
    </location>
</feature>
<feature type="transmembrane region" description="Helical" evidence="1">
    <location>
        <begin position="140"/>
        <end position="158"/>
    </location>
</feature>
<dbReference type="AlphaFoldDB" id="A0A9D2SVB0"/>
<dbReference type="EMBL" id="DWWM01000052">
    <property type="protein sequence ID" value="HJC37063.1"/>
    <property type="molecule type" value="Genomic_DNA"/>
</dbReference>
<reference evidence="2" key="2">
    <citation type="submission" date="2021-04" db="EMBL/GenBank/DDBJ databases">
        <authorList>
            <person name="Gilroy R."/>
        </authorList>
    </citation>
    <scope>NUCLEOTIDE SEQUENCE</scope>
    <source>
        <strain evidence="2">CHK187-11901</strain>
    </source>
</reference>
<feature type="transmembrane region" description="Helical" evidence="1">
    <location>
        <begin position="69"/>
        <end position="90"/>
    </location>
</feature>
<feature type="transmembrane region" description="Helical" evidence="1">
    <location>
        <begin position="110"/>
        <end position="133"/>
    </location>
</feature>
<keyword evidence="1" id="KW-1133">Transmembrane helix</keyword>
<name>A0A9D2SVB0_9FIRM</name>
<keyword evidence="1" id="KW-0472">Membrane</keyword>
<protein>
    <recommendedName>
        <fullName evidence="4">Niacin transporter NiaX</fullName>
    </recommendedName>
</protein>
<accession>A0A9D2SVB0</accession>
<dbReference type="Gene3D" id="1.10.1760.20">
    <property type="match status" value="1"/>
</dbReference>
<evidence type="ECO:0008006" key="4">
    <source>
        <dbReference type="Google" id="ProtNLM"/>
    </source>
</evidence>
<comment type="caution">
    <text evidence="2">The sequence shown here is derived from an EMBL/GenBank/DDBJ whole genome shotgun (WGS) entry which is preliminary data.</text>
</comment>
<sequence>MSQSKRKIQMMSITAMLIALGVLIPMYSPVKIILEPMSFTLGSHIAIMIAMFVSPLSALGVALGTTAGFYLAGFTLPVVLRALTHVIWAYAGALYLKKHPDLFRSPAKTFVFNLAAALVHALLEVLIVMPLYTGYDASQLFYLLFVLVGIGSVVHSTVDFVLSLAVWKAVTASASIRAIAVIKHIGFSAQRK</sequence>
<keyword evidence="1" id="KW-0812">Transmembrane</keyword>
<organism evidence="2 3">
    <name type="scientific">Candidatus Merdibacter merdavium</name>
    <dbReference type="NCBI Taxonomy" id="2838692"/>
    <lineage>
        <taxon>Bacteria</taxon>
        <taxon>Bacillati</taxon>
        <taxon>Bacillota</taxon>
        <taxon>Erysipelotrichia</taxon>
        <taxon>Erysipelotrichales</taxon>
        <taxon>Erysipelotrichaceae</taxon>
        <taxon>Merdibacter</taxon>
    </lineage>
</organism>
<dbReference type="Proteomes" id="UP000823896">
    <property type="component" value="Unassembled WGS sequence"/>
</dbReference>
<proteinExistence type="predicted"/>
<feature type="transmembrane region" description="Helical" evidence="1">
    <location>
        <begin position="42"/>
        <end position="62"/>
    </location>
</feature>
<evidence type="ECO:0000313" key="3">
    <source>
        <dbReference type="Proteomes" id="UP000823896"/>
    </source>
</evidence>
<evidence type="ECO:0000313" key="2">
    <source>
        <dbReference type="EMBL" id="HJC37063.1"/>
    </source>
</evidence>
<gene>
    <name evidence="2" type="ORF">H9702_08055</name>
</gene>
<evidence type="ECO:0000256" key="1">
    <source>
        <dbReference type="SAM" id="Phobius"/>
    </source>
</evidence>